<organism evidence="1 2">
    <name type="scientific">Staurois parvus</name>
    <dbReference type="NCBI Taxonomy" id="386267"/>
    <lineage>
        <taxon>Eukaryota</taxon>
        <taxon>Metazoa</taxon>
        <taxon>Chordata</taxon>
        <taxon>Craniata</taxon>
        <taxon>Vertebrata</taxon>
        <taxon>Euteleostomi</taxon>
        <taxon>Amphibia</taxon>
        <taxon>Batrachia</taxon>
        <taxon>Anura</taxon>
        <taxon>Neobatrachia</taxon>
        <taxon>Ranoidea</taxon>
        <taxon>Ranidae</taxon>
        <taxon>Staurois</taxon>
    </lineage>
</organism>
<evidence type="ECO:0000313" key="2">
    <source>
        <dbReference type="Proteomes" id="UP001162483"/>
    </source>
</evidence>
<comment type="caution">
    <text evidence="1">The sequence shown here is derived from an EMBL/GenBank/DDBJ whole genome shotgun (WGS) entry which is preliminary data.</text>
</comment>
<dbReference type="EMBL" id="CATNWA010009930">
    <property type="protein sequence ID" value="CAI9558996.1"/>
    <property type="molecule type" value="Genomic_DNA"/>
</dbReference>
<reference evidence="1" key="1">
    <citation type="submission" date="2023-05" db="EMBL/GenBank/DDBJ databases">
        <authorList>
            <person name="Stuckert A."/>
        </authorList>
    </citation>
    <scope>NUCLEOTIDE SEQUENCE</scope>
</reference>
<gene>
    <name evidence="1" type="ORF">SPARVUS_LOCUS5006684</name>
</gene>
<protein>
    <submittedName>
        <fullName evidence="1">Uncharacterized protein</fullName>
    </submittedName>
</protein>
<sequence length="71" mass="8530">MMKKKKKMKKKMKMQMSAVDLRITAHFTHFGQSRGQKPECGATVWRWRQQQWEAIQHPMKKNGTHQQCEET</sequence>
<keyword evidence="2" id="KW-1185">Reference proteome</keyword>
<accession>A0ABN9CH81</accession>
<evidence type="ECO:0000313" key="1">
    <source>
        <dbReference type="EMBL" id="CAI9558996.1"/>
    </source>
</evidence>
<name>A0ABN9CH81_9NEOB</name>
<proteinExistence type="predicted"/>
<dbReference type="Proteomes" id="UP001162483">
    <property type="component" value="Unassembled WGS sequence"/>
</dbReference>